<dbReference type="EMBL" id="JACHLA010000017">
    <property type="protein sequence ID" value="MBB6364313.1"/>
    <property type="molecule type" value="Genomic_DNA"/>
</dbReference>
<organism evidence="2 3">
    <name type="scientific">Acinetobacter lwoffii</name>
    <dbReference type="NCBI Taxonomy" id="28090"/>
    <lineage>
        <taxon>Bacteria</taxon>
        <taxon>Pseudomonadati</taxon>
        <taxon>Pseudomonadota</taxon>
        <taxon>Gammaproteobacteria</taxon>
        <taxon>Moraxellales</taxon>
        <taxon>Moraxellaceae</taxon>
        <taxon>Acinetobacter</taxon>
    </lineage>
</organism>
<evidence type="ECO:0000259" key="1">
    <source>
        <dbReference type="PROSITE" id="PS50995"/>
    </source>
</evidence>
<dbReference type="Gene3D" id="1.10.10.10">
    <property type="entry name" value="Winged helix-like DNA-binding domain superfamily/Winged helix DNA-binding domain"/>
    <property type="match status" value="1"/>
</dbReference>
<dbReference type="InterPro" id="IPR039422">
    <property type="entry name" value="MarR/SlyA-like"/>
</dbReference>
<protein>
    <submittedName>
        <fullName evidence="2">Homoprotocatechuate degradation regulator HpaR</fullName>
    </submittedName>
</protein>
<evidence type="ECO:0000313" key="2">
    <source>
        <dbReference type="EMBL" id="MBB6364313.1"/>
    </source>
</evidence>
<dbReference type="Pfam" id="PF01047">
    <property type="entry name" value="MarR"/>
    <property type="match status" value="1"/>
</dbReference>
<dbReference type="InterPro" id="IPR036390">
    <property type="entry name" value="WH_DNA-bd_sf"/>
</dbReference>
<dbReference type="PRINTS" id="PR00598">
    <property type="entry name" value="HTHMARR"/>
</dbReference>
<gene>
    <name evidence="2" type="ORF">HNP34_002464</name>
</gene>
<name>A0AAW3VGY3_ACILW</name>
<dbReference type="InterPro" id="IPR000835">
    <property type="entry name" value="HTH_MarR-typ"/>
</dbReference>
<reference evidence="2 3" key="1">
    <citation type="submission" date="2020-08" db="EMBL/GenBank/DDBJ databases">
        <title>Functional genomics of gut bacteria from endangered species of beetles.</title>
        <authorList>
            <person name="Carlos-Shanley C."/>
        </authorList>
    </citation>
    <scope>NUCLEOTIDE SEQUENCE [LARGE SCALE GENOMIC DNA]</scope>
    <source>
        <strain evidence="2 3">S00127</strain>
    </source>
</reference>
<sequence>MTHQEDDFKFTRDSIALACSRARDAVVSNFSPHFLKWEITEQQWRVMRILYENEQLSLSELCQHSCIHKASMSRIITTLIERGWVNKQRDQVDTRSFNINLTEEGYQFVLNAQGVGHQIYEEIYQKYGRQKVKLLLEMLHDLEVVRKSG</sequence>
<proteinExistence type="predicted"/>
<dbReference type="GO" id="GO:0003700">
    <property type="term" value="F:DNA-binding transcription factor activity"/>
    <property type="evidence" value="ECO:0007669"/>
    <property type="project" value="InterPro"/>
</dbReference>
<dbReference type="AlphaFoldDB" id="A0AAW3VGY3"/>
<comment type="caution">
    <text evidence="2">The sequence shown here is derived from an EMBL/GenBank/DDBJ whole genome shotgun (WGS) entry which is preliminary data.</text>
</comment>
<dbReference type="PANTHER" id="PTHR33164">
    <property type="entry name" value="TRANSCRIPTIONAL REGULATOR, MARR FAMILY"/>
    <property type="match status" value="1"/>
</dbReference>
<accession>A0AAW3VGY3</accession>
<dbReference type="SUPFAM" id="SSF46785">
    <property type="entry name" value="Winged helix' DNA-binding domain"/>
    <property type="match status" value="1"/>
</dbReference>
<dbReference type="InterPro" id="IPR036388">
    <property type="entry name" value="WH-like_DNA-bd_sf"/>
</dbReference>
<dbReference type="PROSITE" id="PS50995">
    <property type="entry name" value="HTH_MARR_2"/>
    <property type="match status" value="1"/>
</dbReference>
<dbReference type="SMART" id="SM00347">
    <property type="entry name" value="HTH_MARR"/>
    <property type="match status" value="1"/>
</dbReference>
<dbReference type="PANTHER" id="PTHR33164:SF13">
    <property type="entry name" value="4-HYDROXYPHENYLACETATE CATABOLISM PROTEIN"/>
    <property type="match status" value="1"/>
</dbReference>
<dbReference type="Proteomes" id="UP000548425">
    <property type="component" value="Unassembled WGS sequence"/>
</dbReference>
<dbReference type="RefSeq" id="WP_184413490.1">
    <property type="nucleotide sequence ID" value="NZ_JACHLA010000017.1"/>
</dbReference>
<feature type="domain" description="HTH marR-type" evidence="1">
    <location>
        <begin position="12"/>
        <end position="144"/>
    </location>
</feature>
<evidence type="ECO:0000313" key="3">
    <source>
        <dbReference type="Proteomes" id="UP000548425"/>
    </source>
</evidence>
<dbReference type="GO" id="GO:0006950">
    <property type="term" value="P:response to stress"/>
    <property type="evidence" value="ECO:0007669"/>
    <property type="project" value="TreeGrafter"/>
</dbReference>